<dbReference type="Proteomes" id="UP000567795">
    <property type="component" value="Unassembled WGS sequence"/>
</dbReference>
<evidence type="ECO:0000256" key="2">
    <source>
        <dbReference type="RuleBase" id="RU361173"/>
    </source>
</evidence>
<dbReference type="EMBL" id="JACBZD010000001">
    <property type="protein sequence ID" value="NYI03196.1"/>
    <property type="molecule type" value="Genomic_DNA"/>
</dbReference>
<dbReference type="SUPFAM" id="SSF51126">
    <property type="entry name" value="Pectin lyase-like"/>
    <property type="match status" value="1"/>
</dbReference>
<dbReference type="AlphaFoldDB" id="A0A852ZLD3"/>
<comment type="similarity">
    <text evidence="2">Belongs to the polysaccharide lyase 1 family.</text>
</comment>
<comment type="subcellular location">
    <subcellularLocation>
        <location evidence="2">Secreted</location>
    </subcellularLocation>
</comment>
<dbReference type="SMART" id="SM00656">
    <property type="entry name" value="Amb_all"/>
    <property type="match status" value="1"/>
</dbReference>
<proteinExistence type="inferred from homology"/>
<dbReference type="EC" id="4.2.2.2" evidence="5"/>
<comment type="caution">
    <text evidence="5">The sequence shown here is derived from an EMBL/GenBank/DDBJ whole genome shotgun (WGS) entry which is preliminary data.</text>
</comment>
<dbReference type="RefSeq" id="WP_179812293.1">
    <property type="nucleotide sequence ID" value="NZ_JACBZD010000001.1"/>
</dbReference>
<dbReference type="InterPro" id="IPR045032">
    <property type="entry name" value="PEL"/>
</dbReference>
<dbReference type="Gene3D" id="2.160.20.10">
    <property type="entry name" value="Single-stranded right-handed beta-helix, Pectin lyase-like"/>
    <property type="match status" value="1"/>
</dbReference>
<evidence type="ECO:0000259" key="4">
    <source>
        <dbReference type="SMART" id="SM00656"/>
    </source>
</evidence>
<dbReference type="GO" id="GO:0005576">
    <property type="term" value="C:extracellular region"/>
    <property type="evidence" value="ECO:0007669"/>
    <property type="project" value="UniProtKB-SubCell"/>
</dbReference>
<dbReference type="InterPro" id="IPR012334">
    <property type="entry name" value="Pectin_lyas_fold"/>
</dbReference>
<keyword evidence="2" id="KW-0624">Polysaccharide degradation</keyword>
<keyword evidence="2" id="KW-0964">Secreted</keyword>
<dbReference type="PANTHER" id="PTHR31683">
    <property type="entry name" value="PECTATE LYASE 18-RELATED"/>
    <property type="match status" value="1"/>
</dbReference>
<organism evidence="5 6">
    <name type="scientific">Allostreptomyces psammosilenae</name>
    <dbReference type="NCBI Taxonomy" id="1892865"/>
    <lineage>
        <taxon>Bacteria</taxon>
        <taxon>Bacillati</taxon>
        <taxon>Actinomycetota</taxon>
        <taxon>Actinomycetes</taxon>
        <taxon>Kitasatosporales</taxon>
        <taxon>Streptomycetaceae</taxon>
        <taxon>Allostreptomyces</taxon>
    </lineage>
</organism>
<accession>A0A852ZLD3</accession>
<feature type="signal peptide" evidence="3">
    <location>
        <begin position="1"/>
        <end position="22"/>
    </location>
</feature>
<keyword evidence="2" id="KW-0119">Carbohydrate metabolism</keyword>
<keyword evidence="1 2" id="KW-0456">Lyase</keyword>
<evidence type="ECO:0000313" key="5">
    <source>
        <dbReference type="EMBL" id="NYI03196.1"/>
    </source>
</evidence>
<evidence type="ECO:0000256" key="1">
    <source>
        <dbReference type="ARBA" id="ARBA00023239"/>
    </source>
</evidence>
<dbReference type="InterPro" id="IPR002022">
    <property type="entry name" value="Pec_lyase"/>
</dbReference>
<feature type="chain" id="PRO_5038424625" evidence="3">
    <location>
        <begin position="23"/>
        <end position="447"/>
    </location>
</feature>
<protein>
    <submittedName>
        <fullName evidence="5">Pectate lyase</fullName>
        <ecNumber evidence="5">4.2.2.2</ecNumber>
    </submittedName>
</protein>
<gene>
    <name evidence="5" type="ORF">FHU37_000139</name>
</gene>
<dbReference type="GO" id="GO:0030570">
    <property type="term" value="F:pectate lyase activity"/>
    <property type="evidence" value="ECO:0007669"/>
    <property type="project" value="UniProtKB-EC"/>
</dbReference>
<keyword evidence="3" id="KW-0732">Signal</keyword>
<name>A0A852ZLD3_9ACTN</name>
<dbReference type="PANTHER" id="PTHR31683:SF18">
    <property type="entry name" value="PECTATE LYASE 21-RELATED"/>
    <property type="match status" value="1"/>
</dbReference>
<sequence length="447" mass="47576">MRTTTRALVSAACCLTVLGALAPAAAAGGRHQAVPAGYERLARQPLADGDGWASADGGTTGGSAATPEQVFVVDDRAELVAALGGDNASNGANDTPKIIYLRGTIDANTDDAGNPLSCADYATDGYSLEAYLAAYDPAVWGRDSEPSGPLEEARLASQRRQAERVQIRVGSNTTIIGLGDDARLLGGNLLLRGVDNVIIRNVTFEDAADCFPQWDPTDGSTGNWNSEYDTVTVHSSTHVWVDHSTFTDGRNPDSELPHYYGRIWQQHDGLLDITHGSDLVTLSWNRFADHGKTHLIGSTNSPTYDVGKLRVTLHHNSYANVEERAPRVRYGQVDVYNNLYTVGAEAAYAYGIGVGVRSQIVAERNFFVLEGERGAADVLYNWGGTAISESGNIVDGRPVSLRSAFNAANPDLALGDDAGWTPTLRTHVHPAWAVPALVGFGAGAGRL</sequence>
<evidence type="ECO:0000313" key="6">
    <source>
        <dbReference type="Proteomes" id="UP000567795"/>
    </source>
</evidence>
<evidence type="ECO:0000256" key="3">
    <source>
        <dbReference type="SAM" id="SignalP"/>
    </source>
</evidence>
<keyword evidence="6" id="KW-1185">Reference proteome</keyword>
<dbReference type="InterPro" id="IPR011050">
    <property type="entry name" value="Pectin_lyase_fold/virulence"/>
</dbReference>
<reference evidence="5 6" key="1">
    <citation type="submission" date="2020-07" db="EMBL/GenBank/DDBJ databases">
        <title>Sequencing the genomes of 1000 actinobacteria strains.</title>
        <authorList>
            <person name="Klenk H.-P."/>
        </authorList>
    </citation>
    <scope>NUCLEOTIDE SEQUENCE [LARGE SCALE GENOMIC DNA]</scope>
    <source>
        <strain evidence="5 6">DSM 42178</strain>
    </source>
</reference>
<dbReference type="Pfam" id="PF00544">
    <property type="entry name" value="Pectate_lyase_4"/>
    <property type="match status" value="2"/>
</dbReference>
<dbReference type="GO" id="GO:0000272">
    <property type="term" value="P:polysaccharide catabolic process"/>
    <property type="evidence" value="ECO:0007669"/>
    <property type="project" value="UniProtKB-KW"/>
</dbReference>
<feature type="domain" description="Pectate lyase" evidence="4">
    <location>
        <begin position="121"/>
        <end position="373"/>
    </location>
</feature>